<feature type="domain" description="Thioredoxin" evidence="2">
    <location>
        <begin position="2"/>
        <end position="149"/>
    </location>
</feature>
<dbReference type="SUPFAM" id="SSF101898">
    <property type="entry name" value="NHL repeat"/>
    <property type="match status" value="1"/>
</dbReference>
<dbReference type="PANTHER" id="PTHR46388:SF2">
    <property type="entry name" value="NHL REPEAT-CONTAINING PROTEIN 2"/>
    <property type="match status" value="1"/>
</dbReference>
<dbReference type="Pfam" id="PF01436">
    <property type="entry name" value="NHL"/>
    <property type="match status" value="1"/>
</dbReference>
<sequence length="502" mass="54552">MVRVRAPALDQALPWLNCDRPLSLKALRGQMVLLDFWTYGCINCLHVIPDLQYLEQKYAGHLTIISIHTAKFDHEQNLESIQQAIWRYGVTHPVVVDRDRTLWEQYAVRAYPTFVLIDPQGYIVTTLAGEGRRQALDDLIQRLLEEHTGKGTLSEPFLQAITQSQALLITPLAFPGKVLADAASGTLFIADTGHHRLVLTTLDGTLKATIGTGAAGLQDGDWETVQFSAPQGMAWDAARQSLYVADSGNHLLRRLDVLQKEVSTLAGTGSQSRFIFPHGGKALDVALNSPWDLTLLGNELYIAMAGSHQIWVMSLEQHTIQTFMGTGAEGCVDGSPDIAAFAQPYGMTTDGKQLFVADSETSAIRALTLEATPIAQTVCGQGQLFVFGDRDGVGFDAQLQHCSGVAFANGSLWLADTYNHKLKQVDPATRTCRTVAGGVAGFEDGMGIAARFSEPSGVAYANDRLYIADTNNHAIRCLHLASLEVTTLLLPQLCSPYVCAPT</sequence>
<organism evidence="3 4">
    <name type="scientific">Stenomitos frigidus AS-A4</name>
    <dbReference type="NCBI Taxonomy" id="2933935"/>
    <lineage>
        <taxon>Bacteria</taxon>
        <taxon>Bacillati</taxon>
        <taxon>Cyanobacteriota</taxon>
        <taxon>Cyanophyceae</taxon>
        <taxon>Leptolyngbyales</taxon>
        <taxon>Leptolyngbyaceae</taxon>
        <taxon>Stenomitos</taxon>
    </lineage>
</organism>
<dbReference type="Pfam" id="PF13905">
    <property type="entry name" value="Thioredoxin_8"/>
    <property type="match status" value="1"/>
</dbReference>
<dbReference type="InterPro" id="IPR001258">
    <property type="entry name" value="NHL_repeat"/>
</dbReference>
<proteinExistence type="predicted"/>
<dbReference type="InterPro" id="IPR011042">
    <property type="entry name" value="6-blade_b-propeller_TolB-like"/>
</dbReference>
<evidence type="ECO:0000259" key="2">
    <source>
        <dbReference type="PROSITE" id="PS51352"/>
    </source>
</evidence>
<dbReference type="PANTHER" id="PTHR46388">
    <property type="entry name" value="NHL REPEAT-CONTAINING PROTEIN 2"/>
    <property type="match status" value="1"/>
</dbReference>
<dbReference type="Proteomes" id="UP001476950">
    <property type="component" value="Unassembled WGS sequence"/>
</dbReference>
<evidence type="ECO:0000313" key="3">
    <source>
        <dbReference type="EMBL" id="MEP1060159.1"/>
    </source>
</evidence>
<dbReference type="InterPro" id="IPR013766">
    <property type="entry name" value="Thioredoxin_domain"/>
</dbReference>
<keyword evidence="4" id="KW-1185">Reference proteome</keyword>
<dbReference type="Gene3D" id="2.120.10.30">
    <property type="entry name" value="TolB, C-terminal domain"/>
    <property type="match status" value="2"/>
</dbReference>
<comment type="caution">
    <text evidence="3">The sequence shown here is derived from an EMBL/GenBank/DDBJ whole genome shotgun (WGS) entry which is preliminary data.</text>
</comment>
<dbReference type="RefSeq" id="WP_190449341.1">
    <property type="nucleotide sequence ID" value="NZ_JAMPLM010000015.1"/>
</dbReference>
<keyword evidence="1" id="KW-0677">Repeat</keyword>
<evidence type="ECO:0000313" key="4">
    <source>
        <dbReference type="Proteomes" id="UP001476950"/>
    </source>
</evidence>
<dbReference type="Gene3D" id="3.40.30.10">
    <property type="entry name" value="Glutaredoxin"/>
    <property type="match status" value="1"/>
</dbReference>
<dbReference type="InterPro" id="IPR012336">
    <property type="entry name" value="Thioredoxin-like_fold"/>
</dbReference>
<dbReference type="EMBL" id="JAMPLM010000015">
    <property type="protein sequence ID" value="MEP1060159.1"/>
    <property type="molecule type" value="Genomic_DNA"/>
</dbReference>
<protein>
    <submittedName>
        <fullName evidence="3">Redoxin domain-containing protein</fullName>
    </submittedName>
</protein>
<dbReference type="SUPFAM" id="SSF52833">
    <property type="entry name" value="Thioredoxin-like"/>
    <property type="match status" value="1"/>
</dbReference>
<dbReference type="PROSITE" id="PS51352">
    <property type="entry name" value="THIOREDOXIN_2"/>
    <property type="match status" value="1"/>
</dbReference>
<reference evidence="3 4" key="1">
    <citation type="submission" date="2022-04" db="EMBL/GenBank/DDBJ databases">
        <title>Positive selection, recombination, and allopatry shape intraspecific diversity of widespread and dominant cyanobacteria.</title>
        <authorList>
            <person name="Wei J."/>
            <person name="Shu W."/>
            <person name="Hu C."/>
        </authorList>
    </citation>
    <scope>NUCLEOTIDE SEQUENCE [LARGE SCALE GENOMIC DNA]</scope>
    <source>
        <strain evidence="3 4">AS-A4</strain>
    </source>
</reference>
<name>A0ABV0KLR5_9CYAN</name>
<dbReference type="InterPro" id="IPR036249">
    <property type="entry name" value="Thioredoxin-like_sf"/>
</dbReference>
<gene>
    <name evidence="3" type="ORF">NDI38_17125</name>
</gene>
<accession>A0ABV0KLR5</accession>
<evidence type="ECO:0000256" key="1">
    <source>
        <dbReference type="ARBA" id="ARBA00022737"/>
    </source>
</evidence>